<organism evidence="2 3">
    <name type="scientific">Euplotes crassus</name>
    <dbReference type="NCBI Taxonomy" id="5936"/>
    <lineage>
        <taxon>Eukaryota</taxon>
        <taxon>Sar</taxon>
        <taxon>Alveolata</taxon>
        <taxon>Ciliophora</taxon>
        <taxon>Intramacronucleata</taxon>
        <taxon>Spirotrichea</taxon>
        <taxon>Hypotrichia</taxon>
        <taxon>Euplotida</taxon>
        <taxon>Euplotidae</taxon>
        <taxon>Moneuplotes</taxon>
    </lineage>
</organism>
<dbReference type="Pfam" id="PF07258">
    <property type="entry name" value="COMM_domain"/>
    <property type="match status" value="1"/>
</dbReference>
<accession>A0AAD1XVK0</accession>
<proteinExistence type="predicted"/>
<dbReference type="PANTHER" id="PTHR15663">
    <property type="entry name" value="COMM DOMAIN-CONTAINING PROTEIN 9"/>
    <property type="match status" value="1"/>
</dbReference>
<dbReference type="EMBL" id="CAMPGE010021958">
    <property type="protein sequence ID" value="CAI2380051.1"/>
    <property type="molecule type" value="Genomic_DNA"/>
</dbReference>
<dbReference type="AlphaFoldDB" id="A0AAD1XVK0"/>
<name>A0AAD1XVK0_EUPCR</name>
<comment type="caution">
    <text evidence="2">The sequence shown here is derived from an EMBL/GenBank/DDBJ whole genome shotgun (WGS) entry which is preliminary data.</text>
</comment>
<dbReference type="PANTHER" id="PTHR15663:SF4">
    <property type="entry name" value="COMM DOMAIN-CONTAINING PROTEIN 9"/>
    <property type="match status" value="1"/>
</dbReference>
<dbReference type="InterPro" id="IPR037360">
    <property type="entry name" value="COMMD9"/>
</dbReference>
<keyword evidence="3" id="KW-1185">Reference proteome</keyword>
<protein>
    <recommendedName>
        <fullName evidence="1">COMM domain-containing protein</fullName>
    </recommendedName>
</protein>
<reference evidence="2" key="1">
    <citation type="submission" date="2023-07" db="EMBL/GenBank/DDBJ databases">
        <authorList>
            <consortium name="AG Swart"/>
            <person name="Singh M."/>
            <person name="Singh A."/>
            <person name="Seah K."/>
            <person name="Emmerich C."/>
        </authorList>
    </citation>
    <scope>NUCLEOTIDE SEQUENCE</scope>
    <source>
        <strain evidence="2">DP1</strain>
    </source>
</reference>
<feature type="domain" description="COMM" evidence="1">
    <location>
        <begin position="127"/>
        <end position="205"/>
    </location>
</feature>
<evidence type="ECO:0000313" key="2">
    <source>
        <dbReference type="EMBL" id="CAI2380051.1"/>
    </source>
</evidence>
<evidence type="ECO:0000313" key="3">
    <source>
        <dbReference type="Proteomes" id="UP001295684"/>
    </source>
</evidence>
<dbReference type="InterPro" id="IPR017920">
    <property type="entry name" value="COMM"/>
</dbReference>
<dbReference type="PROSITE" id="PS51269">
    <property type="entry name" value="COMM"/>
    <property type="match status" value="1"/>
</dbReference>
<sequence>MEVHKIDYPLLENCLSQAQSKEHVAELFLNCCRLSNEISQFRLDCSHSSIQDICTNFSLASNQDAINLIWTINSFICKCLSEGAENCANGIPDSFNSKLKKLIFKIYLAYESDFKAYYTETFTSLPKLIDLDYRIDLKQFNRKNELVQPGDGESTRQAVLKLDLSLEQTEGKQHMKNTKLEISKDQLNEILNSFEKINQQLTDFTG</sequence>
<dbReference type="Proteomes" id="UP001295684">
    <property type="component" value="Unassembled WGS sequence"/>
</dbReference>
<evidence type="ECO:0000259" key="1">
    <source>
        <dbReference type="PROSITE" id="PS51269"/>
    </source>
</evidence>
<gene>
    <name evidence="2" type="ORF">ECRASSUSDP1_LOCUS21477</name>
</gene>